<organism evidence="1 2">
    <name type="scientific">Carboxylicivirga mesophila</name>
    <dbReference type="NCBI Taxonomy" id="1166478"/>
    <lineage>
        <taxon>Bacteria</taxon>
        <taxon>Pseudomonadati</taxon>
        <taxon>Bacteroidota</taxon>
        <taxon>Bacteroidia</taxon>
        <taxon>Marinilabiliales</taxon>
        <taxon>Marinilabiliaceae</taxon>
        <taxon>Carboxylicivirga</taxon>
    </lineage>
</organism>
<dbReference type="RefSeq" id="WP_212230233.1">
    <property type="nucleotide sequence ID" value="NZ_JAGUCN010000023.1"/>
</dbReference>
<reference evidence="1 2" key="1">
    <citation type="journal article" date="2014" name="Int. J. Syst. Evol. Microbiol.">
        <title>Carboxylicivirga gen. nov. in the family Marinilabiliaceae with two novel species, Carboxylicivirga mesophila sp. nov. and Carboxylicivirga taeanensis sp. nov., and reclassification of Cytophaga fermentans as Saccharicrinis fermentans gen. nov., comb. nov.</title>
        <authorList>
            <person name="Yang S.H."/>
            <person name="Seo H.S."/>
            <person name="Woo J.H."/>
            <person name="Oh H.M."/>
            <person name="Jang H."/>
            <person name="Lee J.H."/>
            <person name="Kim S.J."/>
            <person name="Kwon K.K."/>
        </authorList>
    </citation>
    <scope>NUCLEOTIDE SEQUENCE [LARGE SCALE GENOMIC DNA]</scope>
    <source>
        <strain evidence="1 2">JCM 18290</strain>
    </source>
</reference>
<gene>
    <name evidence="1" type="ORF">KEM09_17410</name>
</gene>
<dbReference type="Proteomes" id="UP000721861">
    <property type="component" value="Unassembled WGS sequence"/>
</dbReference>
<keyword evidence="2" id="KW-1185">Reference proteome</keyword>
<name>A0ABS5KDS5_9BACT</name>
<dbReference type="EMBL" id="JAGUCN010000023">
    <property type="protein sequence ID" value="MBS2213195.1"/>
    <property type="molecule type" value="Genomic_DNA"/>
</dbReference>
<accession>A0ABS5KDS5</accession>
<proteinExistence type="predicted"/>
<protein>
    <submittedName>
        <fullName evidence="1">Uncharacterized protein</fullName>
    </submittedName>
</protein>
<evidence type="ECO:0000313" key="2">
    <source>
        <dbReference type="Proteomes" id="UP000721861"/>
    </source>
</evidence>
<sequence>MKDLAQLKDKAFDIESIQTANLDKLREYLENSHSYQAAKEEEVVIHA</sequence>
<comment type="caution">
    <text evidence="1">The sequence shown here is derived from an EMBL/GenBank/DDBJ whole genome shotgun (WGS) entry which is preliminary data.</text>
</comment>
<evidence type="ECO:0000313" key="1">
    <source>
        <dbReference type="EMBL" id="MBS2213195.1"/>
    </source>
</evidence>